<dbReference type="GO" id="GO:0003676">
    <property type="term" value="F:nucleic acid binding"/>
    <property type="evidence" value="ECO:0007669"/>
    <property type="project" value="InterPro"/>
</dbReference>
<keyword evidence="3" id="KW-1185">Reference proteome</keyword>
<dbReference type="AlphaFoldDB" id="A0AAW2DVU6"/>
<proteinExistence type="predicted"/>
<reference evidence="2 3" key="1">
    <citation type="submission" date="2024-01" db="EMBL/GenBank/DDBJ databases">
        <title>A telomere-to-telomere, gap-free genome of sweet tea (Lithocarpus litseifolius).</title>
        <authorList>
            <person name="Zhou J."/>
        </authorList>
    </citation>
    <scope>NUCLEOTIDE SEQUENCE [LARGE SCALE GENOMIC DNA]</scope>
    <source>
        <strain evidence="2">Zhou-2022a</strain>
        <tissue evidence="2">Leaf</tissue>
    </source>
</reference>
<feature type="domain" description="RNase H type-1" evidence="1">
    <location>
        <begin position="67"/>
        <end position="189"/>
    </location>
</feature>
<dbReference type="GO" id="GO:0004523">
    <property type="term" value="F:RNA-DNA hybrid ribonuclease activity"/>
    <property type="evidence" value="ECO:0007669"/>
    <property type="project" value="InterPro"/>
</dbReference>
<evidence type="ECO:0000313" key="3">
    <source>
        <dbReference type="Proteomes" id="UP001459277"/>
    </source>
</evidence>
<dbReference type="InterPro" id="IPR044730">
    <property type="entry name" value="RNase_H-like_dom_plant"/>
</dbReference>
<accession>A0AAW2DVU6</accession>
<dbReference type="InterPro" id="IPR036397">
    <property type="entry name" value="RNaseH_sf"/>
</dbReference>
<dbReference type="Proteomes" id="UP001459277">
    <property type="component" value="Unassembled WGS sequence"/>
</dbReference>
<organism evidence="2 3">
    <name type="scientific">Lithocarpus litseifolius</name>
    <dbReference type="NCBI Taxonomy" id="425828"/>
    <lineage>
        <taxon>Eukaryota</taxon>
        <taxon>Viridiplantae</taxon>
        <taxon>Streptophyta</taxon>
        <taxon>Embryophyta</taxon>
        <taxon>Tracheophyta</taxon>
        <taxon>Spermatophyta</taxon>
        <taxon>Magnoliopsida</taxon>
        <taxon>eudicotyledons</taxon>
        <taxon>Gunneridae</taxon>
        <taxon>Pentapetalae</taxon>
        <taxon>rosids</taxon>
        <taxon>fabids</taxon>
        <taxon>Fagales</taxon>
        <taxon>Fagaceae</taxon>
        <taxon>Lithocarpus</taxon>
    </lineage>
</organism>
<protein>
    <recommendedName>
        <fullName evidence="1">RNase H type-1 domain-containing protein</fullName>
    </recommendedName>
</protein>
<name>A0AAW2DVU6_9ROSI</name>
<dbReference type="PANTHER" id="PTHR47074:SF48">
    <property type="entry name" value="POLYNUCLEOTIDYL TRANSFERASE, RIBONUCLEASE H-LIKE SUPERFAMILY PROTEIN"/>
    <property type="match status" value="1"/>
</dbReference>
<dbReference type="SUPFAM" id="SSF53098">
    <property type="entry name" value="Ribonuclease H-like"/>
    <property type="match status" value="1"/>
</dbReference>
<sequence length="221" mass="24358">MVDMGIWKQRNTVRHGGLSRNGLAIVRSSLRIWDEFQVANEKPQTTRESITMEIKWCPPQLGSYKVNVDGAVFTKQKQVGIGVVIRDSAGEVIAALSHKLARPLGALETEAKAMEVGIQFALDVGVWDVIFEGDALSICNALRGVGEVATLVQNLVVGMSQRVKAFRSYAFSHTKRQGNIPAHLLAHYARNIVSYVAWLEECPSLIEHACAHDLVSPPRDE</sequence>
<dbReference type="InterPro" id="IPR012337">
    <property type="entry name" value="RNaseH-like_sf"/>
</dbReference>
<comment type="caution">
    <text evidence="2">The sequence shown here is derived from an EMBL/GenBank/DDBJ whole genome shotgun (WGS) entry which is preliminary data.</text>
</comment>
<dbReference type="CDD" id="cd06222">
    <property type="entry name" value="RNase_H_like"/>
    <property type="match status" value="1"/>
</dbReference>
<dbReference type="Gene3D" id="3.30.420.10">
    <property type="entry name" value="Ribonuclease H-like superfamily/Ribonuclease H"/>
    <property type="match status" value="1"/>
</dbReference>
<gene>
    <name evidence="2" type="ORF">SO802_001847</name>
</gene>
<dbReference type="EMBL" id="JAZDWU010000001">
    <property type="protein sequence ID" value="KAL0014778.1"/>
    <property type="molecule type" value="Genomic_DNA"/>
</dbReference>
<evidence type="ECO:0000313" key="2">
    <source>
        <dbReference type="EMBL" id="KAL0014778.1"/>
    </source>
</evidence>
<evidence type="ECO:0000259" key="1">
    <source>
        <dbReference type="Pfam" id="PF13456"/>
    </source>
</evidence>
<dbReference type="PANTHER" id="PTHR47074">
    <property type="entry name" value="BNAC02G40300D PROTEIN"/>
    <property type="match status" value="1"/>
</dbReference>
<dbReference type="Pfam" id="PF13456">
    <property type="entry name" value="RVT_3"/>
    <property type="match status" value="1"/>
</dbReference>
<dbReference type="InterPro" id="IPR052929">
    <property type="entry name" value="RNase_H-like_EbsB-rel"/>
</dbReference>
<dbReference type="InterPro" id="IPR002156">
    <property type="entry name" value="RNaseH_domain"/>
</dbReference>